<gene>
    <name evidence="1" type="ORF">S01H1_09833</name>
</gene>
<reference evidence="1" key="1">
    <citation type="journal article" date="2014" name="Front. Microbiol.">
        <title>High frequency of phylogenetically diverse reductive dehalogenase-homologous genes in deep subseafloor sedimentary metagenomes.</title>
        <authorList>
            <person name="Kawai M."/>
            <person name="Futagami T."/>
            <person name="Toyoda A."/>
            <person name="Takaki Y."/>
            <person name="Nishi S."/>
            <person name="Hori S."/>
            <person name="Arai W."/>
            <person name="Tsubouchi T."/>
            <person name="Morono Y."/>
            <person name="Uchiyama I."/>
            <person name="Ito T."/>
            <person name="Fujiyama A."/>
            <person name="Inagaki F."/>
            <person name="Takami H."/>
        </authorList>
    </citation>
    <scope>NUCLEOTIDE SEQUENCE</scope>
    <source>
        <strain evidence="1">Expedition CK06-06</strain>
    </source>
</reference>
<dbReference type="SUPFAM" id="SSF56300">
    <property type="entry name" value="Metallo-dependent phosphatases"/>
    <property type="match status" value="1"/>
</dbReference>
<evidence type="ECO:0008006" key="2">
    <source>
        <dbReference type="Google" id="ProtNLM"/>
    </source>
</evidence>
<sequence>FNLEKARERLLSIAPEIHQRMKGHKIDEIALAVVGDTVEGEDIYPTQASHVLCSTIDQVMACAEALWELLVLLRKLFKVPVRVICVPGNHGRAGKTVSEKTNWDNVVYHSIRLLMRHYKDSDLSLECDFNPFRTFVVKDKKGLAYHEGVKHSGTPAMQVKIAGWMFNWECDFMVHGHFHEWKVGDWNGKIIVSNGSLVGPNDLSDRLAKDTPARQAYWLITPGEPLHSFGFVEWEEDEIPHNEEELKQ</sequence>
<dbReference type="InterPro" id="IPR029052">
    <property type="entry name" value="Metallo-depent_PP-like"/>
</dbReference>
<comment type="caution">
    <text evidence="1">The sequence shown here is derived from an EMBL/GenBank/DDBJ whole genome shotgun (WGS) entry which is preliminary data.</text>
</comment>
<dbReference type="AlphaFoldDB" id="X0RG14"/>
<accession>X0RG14</accession>
<protein>
    <recommendedName>
        <fullName evidence="2">Calcineurin-like phosphoesterase domain-containing protein</fullName>
    </recommendedName>
</protein>
<organism evidence="1">
    <name type="scientific">marine sediment metagenome</name>
    <dbReference type="NCBI Taxonomy" id="412755"/>
    <lineage>
        <taxon>unclassified sequences</taxon>
        <taxon>metagenomes</taxon>
        <taxon>ecological metagenomes</taxon>
    </lineage>
</organism>
<evidence type="ECO:0000313" key="1">
    <source>
        <dbReference type="EMBL" id="GAF67849.1"/>
    </source>
</evidence>
<dbReference type="Gene3D" id="3.60.21.10">
    <property type="match status" value="1"/>
</dbReference>
<dbReference type="EMBL" id="BARS01005022">
    <property type="protein sequence ID" value="GAF67849.1"/>
    <property type="molecule type" value="Genomic_DNA"/>
</dbReference>
<feature type="non-terminal residue" evidence="1">
    <location>
        <position position="1"/>
    </location>
</feature>
<proteinExistence type="predicted"/>
<name>X0RG14_9ZZZZ</name>